<evidence type="ECO:0000256" key="2">
    <source>
        <dbReference type="ARBA" id="ARBA00022692"/>
    </source>
</evidence>
<keyword evidence="7" id="KW-0614">Plasmid</keyword>
<feature type="transmembrane region" description="Helical" evidence="5">
    <location>
        <begin position="188"/>
        <end position="204"/>
    </location>
</feature>
<protein>
    <recommendedName>
        <fullName evidence="6">O-antigen ligase-related domain-containing protein</fullName>
    </recommendedName>
</protein>
<dbReference type="Pfam" id="PF04932">
    <property type="entry name" value="Wzy_C"/>
    <property type="match status" value="1"/>
</dbReference>
<feature type="transmembrane region" description="Helical" evidence="5">
    <location>
        <begin position="36"/>
        <end position="56"/>
    </location>
</feature>
<dbReference type="PANTHER" id="PTHR37422:SF17">
    <property type="entry name" value="O-ANTIGEN LIGASE"/>
    <property type="match status" value="1"/>
</dbReference>
<accession>A0A2L1UY78</accession>
<feature type="transmembrane region" description="Helical" evidence="5">
    <location>
        <begin position="234"/>
        <end position="254"/>
    </location>
</feature>
<dbReference type="KEGG" id="rox:BV494_23800"/>
<sequence length="424" mass="48134">MAKTLRIKPVESSLLIPFLMILSSAVVLPDKIFGRNLFYLAIIIVTFISAFHFKGLGKYKENWLLAAAFLCVGLSQLFWVERFPGAIDSIYMADENYHRTSVYLLLGAVLTFFSVPFKIEGKRRVIIMLMAFLGFIYLGSRGLYYVLTNPEGRLRIDSAATTSAYLFVMQSFLTLYIVYAMNCRGKKLICALVVFITFLIILLTQTRSVLIIYPFLLLGFVIINKMYPLRSVMLFALFSVGLTAAISGLFLHNLQERMIGAYYEISGYETNNDTSFGSRVSMWKSGIYAIEQHPFGQSTSTRFNEVKSYMDNNERGNPEGVRNSIYHLHNDVIESSSLQGILGGVALLFLFSSLIVFFYKKNLLKIALPFLILPVILFGMVDTLFINDRFIVMFCMQVYLFSAIQNCAREDVPSEPFGKQMTDL</sequence>
<evidence type="ECO:0000256" key="4">
    <source>
        <dbReference type="ARBA" id="ARBA00023136"/>
    </source>
</evidence>
<feature type="transmembrane region" description="Helical" evidence="5">
    <location>
        <begin position="63"/>
        <end position="80"/>
    </location>
</feature>
<keyword evidence="8" id="KW-1185">Reference proteome</keyword>
<feature type="transmembrane region" description="Helical" evidence="5">
    <location>
        <begin position="12"/>
        <end position="30"/>
    </location>
</feature>
<dbReference type="AlphaFoldDB" id="A0A2L1UY78"/>
<proteinExistence type="predicted"/>
<feature type="transmembrane region" description="Helical" evidence="5">
    <location>
        <begin position="338"/>
        <end position="359"/>
    </location>
</feature>
<feature type="transmembrane region" description="Helical" evidence="5">
    <location>
        <begin position="366"/>
        <end position="386"/>
    </location>
</feature>
<geneLocation type="plasmid" evidence="7 8">
    <name>unnamed1</name>
</geneLocation>
<dbReference type="InterPro" id="IPR051533">
    <property type="entry name" value="WaaL-like"/>
</dbReference>
<evidence type="ECO:0000256" key="3">
    <source>
        <dbReference type="ARBA" id="ARBA00022989"/>
    </source>
</evidence>
<reference evidence="8" key="1">
    <citation type="submission" date="2017-01" db="EMBL/GenBank/DDBJ databases">
        <title>Genome sequence of Rouxiella sp. ERMR1:05.</title>
        <authorList>
            <person name="Kumar R."/>
            <person name="Singh D."/>
            <person name="Kumar S."/>
        </authorList>
    </citation>
    <scope>NUCLEOTIDE SEQUENCE [LARGE SCALE GENOMIC DNA]</scope>
    <source>
        <strain evidence="8">ERMR1:05</strain>
        <plasmid evidence="8">unnamed1</plasmid>
    </source>
</reference>
<keyword evidence="3 5" id="KW-1133">Transmembrane helix</keyword>
<evidence type="ECO:0000313" key="7">
    <source>
        <dbReference type="EMBL" id="AVF37906.1"/>
    </source>
</evidence>
<keyword evidence="4 5" id="KW-0472">Membrane</keyword>
<organism evidence="7 8">
    <name type="scientific">Rahnella sikkimica</name>
    <dbReference type="NCBI Taxonomy" id="1805933"/>
    <lineage>
        <taxon>Bacteria</taxon>
        <taxon>Pseudomonadati</taxon>
        <taxon>Pseudomonadota</taxon>
        <taxon>Gammaproteobacteria</taxon>
        <taxon>Enterobacterales</taxon>
        <taxon>Yersiniaceae</taxon>
        <taxon>Rahnella</taxon>
    </lineage>
</organism>
<feature type="transmembrane region" description="Helical" evidence="5">
    <location>
        <begin position="126"/>
        <end position="147"/>
    </location>
</feature>
<evidence type="ECO:0000256" key="5">
    <source>
        <dbReference type="SAM" id="Phobius"/>
    </source>
</evidence>
<dbReference type="OrthoDB" id="6502028at2"/>
<feature type="transmembrane region" description="Helical" evidence="5">
    <location>
        <begin position="100"/>
        <end position="119"/>
    </location>
</feature>
<evidence type="ECO:0000313" key="8">
    <source>
        <dbReference type="Proteomes" id="UP000239197"/>
    </source>
</evidence>
<dbReference type="InterPro" id="IPR007016">
    <property type="entry name" value="O-antigen_ligase-rel_domated"/>
</dbReference>
<keyword evidence="2 5" id="KW-0812">Transmembrane</keyword>
<evidence type="ECO:0000259" key="6">
    <source>
        <dbReference type="Pfam" id="PF04932"/>
    </source>
</evidence>
<dbReference type="Proteomes" id="UP000239197">
    <property type="component" value="Plasmid unnamed1"/>
</dbReference>
<dbReference type="EMBL" id="CP019063">
    <property type="protein sequence ID" value="AVF37906.1"/>
    <property type="molecule type" value="Genomic_DNA"/>
</dbReference>
<dbReference type="GO" id="GO:0016020">
    <property type="term" value="C:membrane"/>
    <property type="evidence" value="ECO:0007669"/>
    <property type="project" value="UniProtKB-SubCell"/>
</dbReference>
<evidence type="ECO:0000256" key="1">
    <source>
        <dbReference type="ARBA" id="ARBA00004141"/>
    </source>
</evidence>
<name>A0A2L1UY78_9GAMM</name>
<feature type="transmembrane region" description="Helical" evidence="5">
    <location>
        <begin position="159"/>
        <end position="181"/>
    </location>
</feature>
<gene>
    <name evidence="7" type="ORF">BV494_23800</name>
</gene>
<feature type="domain" description="O-antigen ligase-related" evidence="6">
    <location>
        <begin position="192"/>
        <end position="347"/>
    </location>
</feature>
<dbReference type="PANTHER" id="PTHR37422">
    <property type="entry name" value="TEICHURONIC ACID BIOSYNTHESIS PROTEIN TUAE"/>
    <property type="match status" value="1"/>
</dbReference>
<comment type="subcellular location">
    <subcellularLocation>
        <location evidence="1">Membrane</location>
        <topology evidence="1">Multi-pass membrane protein</topology>
    </subcellularLocation>
</comment>
<feature type="transmembrane region" description="Helical" evidence="5">
    <location>
        <begin position="210"/>
        <end position="227"/>
    </location>
</feature>